<accession>A0A9N9X0M2</accession>
<dbReference type="AlphaFoldDB" id="A0A9N9X0M2"/>
<dbReference type="InterPro" id="IPR006579">
    <property type="entry name" value="Pre_C2HC_dom"/>
</dbReference>
<dbReference type="PANTHER" id="PTHR33273">
    <property type="entry name" value="DOMAIN-CONTAINING PROTEIN, PUTATIVE-RELATED"/>
    <property type="match status" value="1"/>
</dbReference>
<organism evidence="2 3">
    <name type="scientific">Phaedon cochleariae</name>
    <name type="common">Mustard beetle</name>
    <dbReference type="NCBI Taxonomy" id="80249"/>
    <lineage>
        <taxon>Eukaryota</taxon>
        <taxon>Metazoa</taxon>
        <taxon>Ecdysozoa</taxon>
        <taxon>Arthropoda</taxon>
        <taxon>Hexapoda</taxon>
        <taxon>Insecta</taxon>
        <taxon>Pterygota</taxon>
        <taxon>Neoptera</taxon>
        <taxon>Endopterygota</taxon>
        <taxon>Coleoptera</taxon>
        <taxon>Polyphaga</taxon>
        <taxon>Cucujiformia</taxon>
        <taxon>Chrysomeloidea</taxon>
        <taxon>Chrysomelidae</taxon>
        <taxon>Chrysomelinae</taxon>
        <taxon>Chrysomelini</taxon>
        <taxon>Phaedon</taxon>
    </lineage>
</organism>
<dbReference type="Pfam" id="PF07530">
    <property type="entry name" value="PRE_C2HC"/>
    <property type="match status" value="1"/>
</dbReference>
<dbReference type="SUPFAM" id="SSF57756">
    <property type="entry name" value="Retrovirus zinc finger-like domains"/>
    <property type="match status" value="1"/>
</dbReference>
<dbReference type="Proteomes" id="UP001153737">
    <property type="component" value="Chromosome 11"/>
</dbReference>
<gene>
    <name evidence="2" type="ORF">PHAECO_LOCUS2480</name>
</gene>
<proteinExistence type="predicted"/>
<sequence length="161" mass="18606">MRGGLRIQTKDASEYRTATRILGTDNHEYYTYSLPEDKLLSVVMRGIDMSVEIPDIENDLKSKGLEVKTVHRMKSYKTKLDLPLVIIQVSESEARIWDVEDCCSYVVRIEAQRQVKNQIPQCHRCQKFGHSQRNCRALYRCVKCGDQYPTTSCDKPRTTDA</sequence>
<name>A0A9N9X0M2_PHACE</name>
<evidence type="ECO:0000313" key="3">
    <source>
        <dbReference type="Proteomes" id="UP001153737"/>
    </source>
</evidence>
<dbReference type="GO" id="GO:0008270">
    <property type="term" value="F:zinc ion binding"/>
    <property type="evidence" value="ECO:0007669"/>
    <property type="project" value="InterPro"/>
</dbReference>
<evidence type="ECO:0000259" key="1">
    <source>
        <dbReference type="Pfam" id="PF07530"/>
    </source>
</evidence>
<reference evidence="2" key="1">
    <citation type="submission" date="2022-01" db="EMBL/GenBank/DDBJ databases">
        <authorList>
            <person name="King R."/>
        </authorList>
    </citation>
    <scope>NUCLEOTIDE SEQUENCE</scope>
</reference>
<protein>
    <recommendedName>
        <fullName evidence="1">Pre-C2HC domain-containing protein</fullName>
    </recommendedName>
</protein>
<reference evidence="2" key="2">
    <citation type="submission" date="2022-10" db="EMBL/GenBank/DDBJ databases">
        <authorList>
            <consortium name="ENA_rothamsted_submissions"/>
            <consortium name="culmorum"/>
            <person name="King R."/>
        </authorList>
    </citation>
    <scope>NUCLEOTIDE SEQUENCE</scope>
</reference>
<dbReference type="EMBL" id="OU896717">
    <property type="protein sequence ID" value="CAG9814619.1"/>
    <property type="molecule type" value="Genomic_DNA"/>
</dbReference>
<evidence type="ECO:0000313" key="2">
    <source>
        <dbReference type="EMBL" id="CAG9814619.1"/>
    </source>
</evidence>
<dbReference type="PANTHER" id="PTHR33273:SF2">
    <property type="entry name" value="ENDONUCLEASE_EXONUCLEASE_PHOSPHATASE DOMAIN-CONTAINING PROTEIN"/>
    <property type="match status" value="1"/>
</dbReference>
<feature type="domain" description="Pre-C2HC" evidence="1">
    <location>
        <begin position="56"/>
        <end position="116"/>
    </location>
</feature>
<dbReference type="GO" id="GO:0003676">
    <property type="term" value="F:nucleic acid binding"/>
    <property type="evidence" value="ECO:0007669"/>
    <property type="project" value="InterPro"/>
</dbReference>
<keyword evidence="3" id="KW-1185">Reference proteome</keyword>
<dbReference type="InterPro" id="IPR036875">
    <property type="entry name" value="Znf_CCHC_sf"/>
</dbReference>
<dbReference type="OrthoDB" id="6783335at2759"/>